<dbReference type="Proteomes" id="UP001501326">
    <property type="component" value="Unassembled WGS sequence"/>
</dbReference>
<dbReference type="Gene3D" id="3.40.50.720">
    <property type="entry name" value="NAD(P)-binding Rossmann-like Domain"/>
    <property type="match status" value="1"/>
</dbReference>
<dbReference type="PIRSF" id="PIRSF000103">
    <property type="entry name" value="HIBADH"/>
    <property type="match status" value="1"/>
</dbReference>
<dbReference type="SUPFAM" id="SSF51735">
    <property type="entry name" value="NAD(P)-binding Rossmann-fold domains"/>
    <property type="match status" value="1"/>
</dbReference>
<name>A0ABN3UDB6_9MICO</name>
<proteinExistence type="inferred from homology"/>
<dbReference type="Gene3D" id="1.10.1040.10">
    <property type="entry name" value="N-(1-d-carboxylethyl)-l-norvaline Dehydrogenase, domain 2"/>
    <property type="match status" value="1"/>
</dbReference>
<feature type="domain" description="6-phosphogluconate dehydrogenase NADP-binding" evidence="4">
    <location>
        <begin position="19"/>
        <end position="174"/>
    </location>
</feature>
<evidence type="ECO:0000259" key="4">
    <source>
        <dbReference type="Pfam" id="PF03446"/>
    </source>
</evidence>
<evidence type="ECO:0000313" key="6">
    <source>
        <dbReference type="EMBL" id="GAA2729984.1"/>
    </source>
</evidence>
<dbReference type="RefSeq" id="WP_344189090.1">
    <property type="nucleotide sequence ID" value="NZ_BAAARN010000001.1"/>
</dbReference>
<evidence type="ECO:0000256" key="1">
    <source>
        <dbReference type="ARBA" id="ARBA00009080"/>
    </source>
</evidence>
<reference evidence="6 7" key="1">
    <citation type="journal article" date="2019" name="Int. J. Syst. Evol. Microbiol.">
        <title>The Global Catalogue of Microorganisms (GCM) 10K type strain sequencing project: providing services to taxonomists for standard genome sequencing and annotation.</title>
        <authorList>
            <consortium name="The Broad Institute Genomics Platform"/>
            <consortium name="The Broad Institute Genome Sequencing Center for Infectious Disease"/>
            <person name="Wu L."/>
            <person name="Ma J."/>
        </authorList>
    </citation>
    <scope>NUCLEOTIDE SEQUENCE [LARGE SCALE GENOMIC DNA]</scope>
    <source>
        <strain evidence="6 7">JCM 16378</strain>
    </source>
</reference>
<dbReference type="InterPro" id="IPR013328">
    <property type="entry name" value="6PGD_dom2"/>
</dbReference>
<comment type="caution">
    <text evidence="6">The sequence shown here is derived from an EMBL/GenBank/DDBJ whole genome shotgun (WGS) entry which is preliminary data.</text>
</comment>
<evidence type="ECO:0000256" key="2">
    <source>
        <dbReference type="ARBA" id="ARBA00023002"/>
    </source>
</evidence>
<sequence>MPARTSALRGRFDLAMTTTVAVLGTGIMGTGMARSLARAGLEVRAWNRSPERAAALEHDGVRVCAEAGEAVSGAEVVVTMLHDTVAVLDVVAPLLDDLGGAVWLQTSTVGVEGVEQLAALAARHSVPFLDAPVLGTKAPAENGALVVVVSGDRGLEDRVRPVLDAVGSRTMWVGDSPGAASRLKLAVNAWIASVNAAVAQSVALTDAFGLDPRLFLEAIGGGPTDTPYAQLKGGLMIDQSYDASFAVGSALKDVGLIQDAATTVGVESRLLDALSAVYAAAARTGHERSDMAAVREAFRPE</sequence>
<protein>
    <submittedName>
        <fullName evidence="6">NAD(P)-dependent oxidoreductase</fullName>
    </submittedName>
</protein>
<evidence type="ECO:0000256" key="3">
    <source>
        <dbReference type="ARBA" id="ARBA00023027"/>
    </source>
</evidence>
<comment type="similarity">
    <text evidence="1">Belongs to the HIBADH-related family.</text>
</comment>
<dbReference type="InterPro" id="IPR015815">
    <property type="entry name" value="HIBADH-related"/>
</dbReference>
<dbReference type="InterPro" id="IPR008927">
    <property type="entry name" value="6-PGluconate_DH-like_C_sf"/>
</dbReference>
<dbReference type="InterPro" id="IPR006115">
    <property type="entry name" value="6PGDH_NADP-bd"/>
</dbReference>
<keyword evidence="3" id="KW-0520">NAD</keyword>
<dbReference type="InterPro" id="IPR051265">
    <property type="entry name" value="HIBADH-related_NP60_sf"/>
</dbReference>
<gene>
    <name evidence="6" type="ORF">GCM10009867_00400</name>
</gene>
<dbReference type="Pfam" id="PF14833">
    <property type="entry name" value="NAD_binding_11"/>
    <property type="match status" value="1"/>
</dbReference>
<dbReference type="SUPFAM" id="SSF48179">
    <property type="entry name" value="6-phosphogluconate dehydrogenase C-terminal domain-like"/>
    <property type="match status" value="1"/>
</dbReference>
<evidence type="ECO:0000313" key="7">
    <source>
        <dbReference type="Proteomes" id="UP001501326"/>
    </source>
</evidence>
<organism evidence="6 7">
    <name type="scientific">Pedococcus aerophilus</name>
    <dbReference type="NCBI Taxonomy" id="436356"/>
    <lineage>
        <taxon>Bacteria</taxon>
        <taxon>Bacillati</taxon>
        <taxon>Actinomycetota</taxon>
        <taxon>Actinomycetes</taxon>
        <taxon>Micrococcales</taxon>
        <taxon>Intrasporangiaceae</taxon>
        <taxon>Pedococcus</taxon>
    </lineage>
</organism>
<dbReference type="InterPro" id="IPR036291">
    <property type="entry name" value="NAD(P)-bd_dom_sf"/>
</dbReference>
<dbReference type="PANTHER" id="PTHR43580:SF2">
    <property type="entry name" value="CYTOKINE-LIKE NUCLEAR FACTOR N-PAC"/>
    <property type="match status" value="1"/>
</dbReference>
<feature type="domain" description="3-hydroxyisobutyrate dehydrogenase-like NAD-binding" evidence="5">
    <location>
        <begin position="178"/>
        <end position="294"/>
    </location>
</feature>
<accession>A0ABN3UDB6</accession>
<dbReference type="InterPro" id="IPR029154">
    <property type="entry name" value="HIBADH-like_NADP-bd"/>
</dbReference>
<dbReference type="EMBL" id="BAAARN010000001">
    <property type="protein sequence ID" value="GAA2729984.1"/>
    <property type="molecule type" value="Genomic_DNA"/>
</dbReference>
<keyword evidence="7" id="KW-1185">Reference proteome</keyword>
<evidence type="ECO:0000259" key="5">
    <source>
        <dbReference type="Pfam" id="PF14833"/>
    </source>
</evidence>
<dbReference type="Pfam" id="PF03446">
    <property type="entry name" value="NAD_binding_2"/>
    <property type="match status" value="1"/>
</dbReference>
<dbReference type="PANTHER" id="PTHR43580">
    <property type="entry name" value="OXIDOREDUCTASE GLYR1-RELATED"/>
    <property type="match status" value="1"/>
</dbReference>
<keyword evidence="2" id="KW-0560">Oxidoreductase</keyword>